<protein>
    <submittedName>
        <fullName evidence="2">Uncharacterized protein</fullName>
    </submittedName>
</protein>
<dbReference type="AlphaFoldDB" id="A0AAV9G6X1"/>
<evidence type="ECO:0000313" key="2">
    <source>
        <dbReference type="EMBL" id="KAK4443251.1"/>
    </source>
</evidence>
<organism evidence="2 3">
    <name type="scientific">Podospora aff. communis PSN243</name>
    <dbReference type="NCBI Taxonomy" id="3040156"/>
    <lineage>
        <taxon>Eukaryota</taxon>
        <taxon>Fungi</taxon>
        <taxon>Dikarya</taxon>
        <taxon>Ascomycota</taxon>
        <taxon>Pezizomycotina</taxon>
        <taxon>Sordariomycetes</taxon>
        <taxon>Sordariomycetidae</taxon>
        <taxon>Sordariales</taxon>
        <taxon>Podosporaceae</taxon>
        <taxon>Podospora</taxon>
    </lineage>
</organism>
<name>A0AAV9G6X1_9PEZI</name>
<dbReference type="EMBL" id="MU865997">
    <property type="protein sequence ID" value="KAK4443251.1"/>
    <property type="molecule type" value="Genomic_DNA"/>
</dbReference>
<evidence type="ECO:0000313" key="3">
    <source>
        <dbReference type="Proteomes" id="UP001321760"/>
    </source>
</evidence>
<evidence type="ECO:0000256" key="1">
    <source>
        <dbReference type="SAM" id="SignalP"/>
    </source>
</evidence>
<proteinExistence type="predicted"/>
<feature type="signal peptide" evidence="1">
    <location>
        <begin position="1"/>
        <end position="16"/>
    </location>
</feature>
<keyword evidence="3" id="KW-1185">Reference proteome</keyword>
<accession>A0AAV9G6X1</accession>
<comment type="caution">
    <text evidence="2">The sequence shown here is derived from an EMBL/GenBank/DDBJ whole genome shotgun (WGS) entry which is preliminary data.</text>
</comment>
<reference evidence="2" key="1">
    <citation type="journal article" date="2023" name="Mol. Phylogenet. Evol.">
        <title>Genome-scale phylogeny and comparative genomics of the fungal order Sordariales.</title>
        <authorList>
            <person name="Hensen N."/>
            <person name="Bonometti L."/>
            <person name="Westerberg I."/>
            <person name="Brannstrom I.O."/>
            <person name="Guillou S."/>
            <person name="Cros-Aarteil S."/>
            <person name="Calhoun S."/>
            <person name="Haridas S."/>
            <person name="Kuo A."/>
            <person name="Mondo S."/>
            <person name="Pangilinan J."/>
            <person name="Riley R."/>
            <person name="LaButti K."/>
            <person name="Andreopoulos B."/>
            <person name="Lipzen A."/>
            <person name="Chen C."/>
            <person name="Yan M."/>
            <person name="Daum C."/>
            <person name="Ng V."/>
            <person name="Clum A."/>
            <person name="Steindorff A."/>
            <person name="Ohm R.A."/>
            <person name="Martin F."/>
            <person name="Silar P."/>
            <person name="Natvig D.O."/>
            <person name="Lalanne C."/>
            <person name="Gautier V."/>
            <person name="Ament-Velasquez S.L."/>
            <person name="Kruys A."/>
            <person name="Hutchinson M.I."/>
            <person name="Powell A.J."/>
            <person name="Barry K."/>
            <person name="Miller A.N."/>
            <person name="Grigoriev I.V."/>
            <person name="Debuchy R."/>
            <person name="Gladieux P."/>
            <person name="Hiltunen Thoren M."/>
            <person name="Johannesson H."/>
        </authorList>
    </citation>
    <scope>NUCLEOTIDE SEQUENCE</scope>
    <source>
        <strain evidence="2">PSN243</strain>
    </source>
</reference>
<reference evidence="2" key="2">
    <citation type="submission" date="2023-05" db="EMBL/GenBank/DDBJ databases">
        <authorList>
            <consortium name="Lawrence Berkeley National Laboratory"/>
            <person name="Steindorff A."/>
            <person name="Hensen N."/>
            <person name="Bonometti L."/>
            <person name="Westerberg I."/>
            <person name="Brannstrom I.O."/>
            <person name="Guillou S."/>
            <person name="Cros-Aarteil S."/>
            <person name="Calhoun S."/>
            <person name="Haridas S."/>
            <person name="Kuo A."/>
            <person name="Mondo S."/>
            <person name="Pangilinan J."/>
            <person name="Riley R."/>
            <person name="Labutti K."/>
            <person name="Andreopoulos B."/>
            <person name="Lipzen A."/>
            <person name="Chen C."/>
            <person name="Yanf M."/>
            <person name="Daum C."/>
            <person name="Ng V."/>
            <person name="Clum A."/>
            <person name="Ohm R."/>
            <person name="Martin F."/>
            <person name="Silar P."/>
            <person name="Natvig D."/>
            <person name="Lalanne C."/>
            <person name="Gautier V."/>
            <person name="Ament-Velasquez S.L."/>
            <person name="Kruys A."/>
            <person name="Hutchinson M.I."/>
            <person name="Powell A.J."/>
            <person name="Barry K."/>
            <person name="Miller A.N."/>
            <person name="Grigoriev I.V."/>
            <person name="Debuchy R."/>
            <person name="Gladieux P."/>
            <person name="Thoren M.H."/>
            <person name="Johannesson H."/>
        </authorList>
    </citation>
    <scope>NUCLEOTIDE SEQUENCE</scope>
    <source>
        <strain evidence="2">PSN243</strain>
    </source>
</reference>
<dbReference type="Proteomes" id="UP001321760">
    <property type="component" value="Unassembled WGS sequence"/>
</dbReference>
<keyword evidence="1" id="KW-0732">Signal</keyword>
<feature type="chain" id="PRO_5044024035" evidence="1">
    <location>
        <begin position="17"/>
        <end position="163"/>
    </location>
</feature>
<sequence>MRPVTLLAALATAVSAQLQINFTDPAPDAPISFAGDTINIQWTIPADSKYSALNNTAALFFKGPRDLEYRIAPLLSTGLGVTGQRWDLKEFKDEMYKLHNFTREKEYYFELQFTSVEGVEQTGKHTVEGVEMGPGSGSGAERASKAGWAAALAVAGAAVVMAL</sequence>
<gene>
    <name evidence="2" type="ORF">QBC34DRAFT_478273</name>
</gene>